<gene>
    <name evidence="1" type="ORF">NM208_g5177</name>
</gene>
<keyword evidence="2" id="KW-1185">Reference proteome</keyword>
<accession>A0ACC1SIB0</accession>
<name>A0ACC1SIB0_9HYPO</name>
<reference evidence="1" key="1">
    <citation type="submission" date="2022-08" db="EMBL/GenBank/DDBJ databases">
        <title>Genome Sequence of Fusarium decemcellulare.</title>
        <authorList>
            <person name="Buettner E."/>
        </authorList>
    </citation>
    <scope>NUCLEOTIDE SEQUENCE</scope>
    <source>
        <strain evidence="1">Babe19</strain>
    </source>
</reference>
<protein>
    <submittedName>
        <fullName evidence="1">Uncharacterized protein</fullName>
    </submittedName>
</protein>
<comment type="caution">
    <text evidence="1">The sequence shown here is derived from an EMBL/GenBank/DDBJ whole genome shotgun (WGS) entry which is preliminary data.</text>
</comment>
<evidence type="ECO:0000313" key="1">
    <source>
        <dbReference type="EMBL" id="KAJ3540187.1"/>
    </source>
</evidence>
<evidence type="ECO:0000313" key="2">
    <source>
        <dbReference type="Proteomes" id="UP001148629"/>
    </source>
</evidence>
<dbReference type="Proteomes" id="UP001148629">
    <property type="component" value="Unassembled WGS sequence"/>
</dbReference>
<organism evidence="1 2">
    <name type="scientific">Fusarium decemcellulare</name>
    <dbReference type="NCBI Taxonomy" id="57161"/>
    <lineage>
        <taxon>Eukaryota</taxon>
        <taxon>Fungi</taxon>
        <taxon>Dikarya</taxon>
        <taxon>Ascomycota</taxon>
        <taxon>Pezizomycotina</taxon>
        <taxon>Sordariomycetes</taxon>
        <taxon>Hypocreomycetidae</taxon>
        <taxon>Hypocreales</taxon>
        <taxon>Nectriaceae</taxon>
        <taxon>Fusarium</taxon>
        <taxon>Fusarium decemcellulare species complex</taxon>
    </lineage>
</organism>
<sequence length="199" mass="21454">MASALAFPQQTQQHQSLPVQTVNGGDIDNNLLGALARYVTTGPGAKNTTEAELKELASNTISKPGGKAHLEALVLSKECHPDYKIWKYETEAAGTINLGKTGLSIDLNILGLELSFKGKAAGFFVPYSGQLSVGKIYYDNDQELAPGPASFKLHVIGLTLYIEIYRNNTYVGCFVYTPITFTFNSSMVVEGSGTITQPE</sequence>
<dbReference type="EMBL" id="JANRMS010000420">
    <property type="protein sequence ID" value="KAJ3540187.1"/>
    <property type="molecule type" value="Genomic_DNA"/>
</dbReference>
<proteinExistence type="predicted"/>